<protein>
    <submittedName>
        <fullName evidence="2">Uncharacterized protein</fullName>
    </submittedName>
</protein>
<name>A0A2Z2K513_9BACL</name>
<evidence type="ECO:0000313" key="3">
    <source>
        <dbReference type="Proteomes" id="UP000249890"/>
    </source>
</evidence>
<organism evidence="2 3">
    <name type="scientific">Paenibacillus donghaensis</name>
    <dbReference type="NCBI Taxonomy" id="414771"/>
    <lineage>
        <taxon>Bacteria</taxon>
        <taxon>Bacillati</taxon>
        <taxon>Bacillota</taxon>
        <taxon>Bacilli</taxon>
        <taxon>Bacillales</taxon>
        <taxon>Paenibacillaceae</taxon>
        <taxon>Paenibacillus</taxon>
    </lineage>
</organism>
<sequence length="65" mass="7462">MRKWLLLRAPLVFLVFLVRACPTTRRDKEAKHNQRKAVAGNQRLTFRLLTDSGAPICCKKAVLQL</sequence>
<gene>
    <name evidence="2" type="ORF">B9T62_10090</name>
</gene>
<feature type="signal peptide" evidence="1">
    <location>
        <begin position="1"/>
        <end position="20"/>
    </location>
</feature>
<dbReference type="EMBL" id="CP021780">
    <property type="protein sequence ID" value="ASA21106.1"/>
    <property type="molecule type" value="Genomic_DNA"/>
</dbReference>
<keyword evidence="1" id="KW-0732">Signal</keyword>
<dbReference type="AlphaFoldDB" id="A0A2Z2K513"/>
<accession>A0A2Z2K513</accession>
<reference evidence="2 3" key="1">
    <citation type="submission" date="2017-06" db="EMBL/GenBank/DDBJ databases">
        <title>Complete genome sequence of Paenibacillus donghaensis KCTC 13049T isolated from East Sea sediment, South Korea.</title>
        <authorList>
            <person name="Jung B.K."/>
            <person name="Hong S.-J."/>
            <person name="Shin J.-H."/>
        </authorList>
    </citation>
    <scope>NUCLEOTIDE SEQUENCE [LARGE SCALE GENOMIC DNA]</scope>
    <source>
        <strain evidence="2 3">KCTC 13049</strain>
    </source>
</reference>
<evidence type="ECO:0000313" key="2">
    <source>
        <dbReference type="EMBL" id="ASA21106.1"/>
    </source>
</evidence>
<feature type="chain" id="PRO_5039355224" evidence="1">
    <location>
        <begin position="21"/>
        <end position="65"/>
    </location>
</feature>
<keyword evidence="3" id="KW-1185">Reference proteome</keyword>
<dbReference type="Proteomes" id="UP000249890">
    <property type="component" value="Chromosome"/>
</dbReference>
<evidence type="ECO:0000256" key="1">
    <source>
        <dbReference type="SAM" id="SignalP"/>
    </source>
</evidence>
<proteinExistence type="predicted"/>
<dbReference type="KEGG" id="pdh:B9T62_10090"/>